<proteinExistence type="predicted"/>
<name>A0AAV4SDC9_CAEEX</name>
<reference evidence="1 2" key="1">
    <citation type="submission" date="2021-06" db="EMBL/GenBank/DDBJ databases">
        <title>Caerostris extrusa draft genome.</title>
        <authorList>
            <person name="Kono N."/>
            <person name="Arakawa K."/>
        </authorList>
    </citation>
    <scope>NUCLEOTIDE SEQUENCE [LARGE SCALE GENOMIC DNA]</scope>
</reference>
<gene>
    <name evidence="1" type="ORF">CEXT_86101</name>
</gene>
<keyword evidence="2" id="KW-1185">Reference proteome</keyword>
<evidence type="ECO:0000313" key="1">
    <source>
        <dbReference type="EMBL" id="GIY31675.1"/>
    </source>
</evidence>
<protein>
    <submittedName>
        <fullName evidence="1">Uncharacterized protein</fullName>
    </submittedName>
</protein>
<sequence>MGFERDSVSFPEAFLTNARIDLSQRSNGHSSLHLIELILNNFLANASLWISDKAQKLQLTKSPSGTALKDIFFCPGLYGAAESHKLALGSIRVLRSLLDILEFEWAFEKASVSFPAGFLTNARIDLSQCDWEDMA</sequence>
<dbReference type="Proteomes" id="UP001054945">
    <property type="component" value="Unassembled WGS sequence"/>
</dbReference>
<accession>A0AAV4SDC9</accession>
<evidence type="ECO:0000313" key="2">
    <source>
        <dbReference type="Proteomes" id="UP001054945"/>
    </source>
</evidence>
<organism evidence="1 2">
    <name type="scientific">Caerostris extrusa</name>
    <name type="common">Bark spider</name>
    <name type="synonym">Caerostris bankana</name>
    <dbReference type="NCBI Taxonomy" id="172846"/>
    <lineage>
        <taxon>Eukaryota</taxon>
        <taxon>Metazoa</taxon>
        <taxon>Ecdysozoa</taxon>
        <taxon>Arthropoda</taxon>
        <taxon>Chelicerata</taxon>
        <taxon>Arachnida</taxon>
        <taxon>Araneae</taxon>
        <taxon>Araneomorphae</taxon>
        <taxon>Entelegynae</taxon>
        <taxon>Araneoidea</taxon>
        <taxon>Araneidae</taxon>
        <taxon>Caerostris</taxon>
    </lineage>
</organism>
<dbReference type="EMBL" id="BPLR01009411">
    <property type="protein sequence ID" value="GIY31675.1"/>
    <property type="molecule type" value="Genomic_DNA"/>
</dbReference>
<comment type="caution">
    <text evidence="1">The sequence shown here is derived from an EMBL/GenBank/DDBJ whole genome shotgun (WGS) entry which is preliminary data.</text>
</comment>
<dbReference type="AlphaFoldDB" id="A0AAV4SDC9"/>